<dbReference type="AlphaFoldDB" id="A0A3B0TNU0"/>
<reference evidence="1" key="1">
    <citation type="submission" date="2018-06" db="EMBL/GenBank/DDBJ databases">
        <authorList>
            <person name="Zhirakovskaya E."/>
        </authorList>
    </citation>
    <scope>NUCLEOTIDE SEQUENCE</scope>
</reference>
<dbReference type="Pfam" id="PF19570">
    <property type="entry name" value="DUF6088"/>
    <property type="match status" value="1"/>
</dbReference>
<sequence length="201" mass="22817">MQSFHNNILSRIYRKGRGWVFTPVNFSDLGNRNAIKQVLARLTDSGKIRRLSRGLYDYPKKHPKLGELSASYDDIAKALAGKEALRIQPFGAYAANLLGLTEQVPAKIVFLTDGASRTILVGNKTIVLKKTSPKNMVTANRISGKVIQALRYLGKEYIDERAMERLNQVLRDKDKKQLIRDIQYAPDWIGNIFRKLAKWEG</sequence>
<evidence type="ECO:0008006" key="2">
    <source>
        <dbReference type="Google" id="ProtNLM"/>
    </source>
</evidence>
<name>A0A3B0TNU0_9ZZZZ</name>
<dbReference type="EMBL" id="UOEN01000487">
    <property type="protein sequence ID" value="VAW19618.1"/>
    <property type="molecule type" value="Genomic_DNA"/>
</dbReference>
<evidence type="ECO:0000313" key="1">
    <source>
        <dbReference type="EMBL" id="VAW19618.1"/>
    </source>
</evidence>
<proteinExistence type="predicted"/>
<protein>
    <recommendedName>
        <fullName evidence="2">Transcriptional regulator, AbiEi antitoxin, Type IV TA system</fullName>
    </recommendedName>
</protein>
<gene>
    <name evidence="1" type="ORF">MNBD_BACTEROID05-146</name>
</gene>
<dbReference type="InterPro" id="IPR045738">
    <property type="entry name" value="DUF6088"/>
</dbReference>
<accession>A0A3B0TNU0</accession>
<organism evidence="1">
    <name type="scientific">hydrothermal vent metagenome</name>
    <dbReference type="NCBI Taxonomy" id="652676"/>
    <lineage>
        <taxon>unclassified sequences</taxon>
        <taxon>metagenomes</taxon>
        <taxon>ecological metagenomes</taxon>
    </lineage>
</organism>